<sequence>MTRMSREFSLVLLGAGLMTTGYFMWPEQNYDKEVDKQAEKRVGGRSRSGGGAFIFIGHFGGGGPSSVSGGGRSPAMASVSKGGFGSVGGRVGGGFGG</sequence>
<reference evidence="1 2" key="1">
    <citation type="submission" date="2021-04" db="EMBL/GenBank/DDBJ databases">
        <authorList>
            <person name="Ivanova A."/>
        </authorList>
    </citation>
    <scope>NUCLEOTIDE SEQUENCE [LARGE SCALE GENOMIC DNA]</scope>
    <source>
        <strain evidence="1 2">G18</strain>
    </source>
</reference>
<dbReference type="Proteomes" id="UP000676565">
    <property type="component" value="Unassembled WGS sequence"/>
</dbReference>
<keyword evidence="2" id="KW-1185">Reference proteome</keyword>
<name>A0ABS5BLK7_9BACT</name>
<dbReference type="RefSeq" id="WP_210652710.1">
    <property type="nucleotide sequence ID" value="NZ_JAGKQQ010000001.1"/>
</dbReference>
<organism evidence="1 2">
    <name type="scientific">Gemmata palustris</name>
    <dbReference type="NCBI Taxonomy" id="2822762"/>
    <lineage>
        <taxon>Bacteria</taxon>
        <taxon>Pseudomonadati</taxon>
        <taxon>Planctomycetota</taxon>
        <taxon>Planctomycetia</taxon>
        <taxon>Gemmatales</taxon>
        <taxon>Gemmataceae</taxon>
        <taxon>Gemmata</taxon>
    </lineage>
</organism>
<protein>
    <submittedName>
        <fullName evidence="1">Uncharacterized protein</fullName>
    </submittedName>
</protein>
<evidence type="ECO:0000313" key="2">
    <source>
        <dbReference type="Proteomes" id="UP000676565"/>
    </source>
</evidence>
<proteinExistence type="predicted"/>
<evidence type="ECO:0000313" key="1">
    <source>
        <dbReference type="EMBL" id="MBP3954588.1"/>
    </source>
</evidence>
<gene>
    <name evidence="1" type="ORF">J8F10_04730</name>
</gene>
<comment type="caution">
    <text evidence="1">The sequence shown here is derived from an EMBL/GenBank/DDBJ whole genome shotgun (WGS) entry which is preliminary data.</text>
</comment>
<dbReference type="EMBL" id="JAGKQQ010000001">
    <property type="protein sequence ID" value="MBP3954588.1"/>
    <property type="molecule type" value="Genomic_DNA"/>
</dbReference>
<accession>A0ABS5BLK7</accession>